<gene>
    <name evidence="2" type="ORF">GMD59_16695</name>
</gene>
<feature type="region of interest" description="Disordered" evidence="1">
    <location>
        <begin position="1"/>
        <end position="67"/>
    </location>
</feature>
<dbReference type="Proteomes" id="UP000472755">
    <property type="component" value="Unassembled WGS sequence"/>
</dbReference>
<dbReference type="EMBL" id="WMZU01000041">
    <property type="protein sequence ID" value="MTS28907.1"/>
    <property type="molecule type" value="Genomic_DNA"/>
</dbReference>
<accession>A0A6L6LW23</accession>
<reference evidence="2 3" key="1">
    <citation type="journal article" date="2019" name="Nat. Med.">
        <title>A library of human gut bacterial isolates paired with longitudinal multiomics data enables mechanistic microbiome research.</title>
        <authorList>
            <person name="Poyet M."/>
            <person name="Groussin M."/>
            <person name="Gibbons S.M."/>
            <person name="Avila-Pacheco J."/>
            <person name="Jiang X."/>
            <person name="Kearney S.M."/>
            <person name="Perrotta A.R."/>
            <person name="Berdy B."/>
            <person name="Zhao S."/>
            <person name="Lieberman T.D."/>
            <person name="Swanson P.K."/>
            <person name="Smith M."/>
            <person name="Roesemann S."/>
            <person name="Alexander J.E."/>
            <person name="Rich S.A."/>
            <person name="Livny J."/>
            <person name="Vlamakis H."/>
            <person name="Clish C."/>
            <person name="Bullock K."/>
            <person name="Deik A."/>
            <person name="Scott J."/>
            <person name="Pierce K.A."/>
            <person name="Xavier R.J."/>
            <person name="Alm E.J."/>
        </authorList>
    </citation>
    <scope>NUCLEOTIDE SEQUENCE [LARGE SCALE GENOMIC DNA]</scope>
    <source>
        <strain evidence="2 3">BIOML-A4</strain>
    </source>
</reference>
<name>A0A6L6LW23_9FIRM</name>
<sequence length="373" mass="41308">MNEKNETCIEMTEPMQNQEDVLQEQKQADALPAEDVAADTAAAPAEPATEQAEAGKPARRRAAREPVRLKKTIATANDMVEVETPEDRRAKDIDEIRRAIKQERILTAKVDGVEPFDGDNARIIGHRNSLKVVFEAKDFFHFSNMAGIEEASDAVRQQRYLRKARQMTEASVVFVPLLLSVDEETGMPFVVASRMMAMAVQREHHFLGEHADIEKGVRTTATVISTGPAYAIVEALGVETTIGAAHLSAYEYIEDVSKCVRNGDGIEVMVTDFAVDRETGKNSLRVSRAELERQLTPVETISSVRRGGVYSATVLLATEKMYKVVLNGFKILGYISRSANISDEMLHPGDAVNMMVHGHDYEKGYVWGGCHKK</sequence>
<evidence type="ECO:0008006" key="4">
    <source>
        <dbReference type="Google" id="ProtNLM"/>
    </source>
</evidence>
<dbReference type="SUPFAM" id="SSF50249">
    <property type="entry name" value="Nucleic acid-binding proteins"/>
    <property type="match status" value="1"/>
</dbReference>
<dbReference type="AlphaFoldDB" id="A0A6L6LW23"/>
<evidence type="ECO:0000313" key="2">
    <source>
        <dbReference type="EMBL" id="MTS28907.1"/>
    </source>
</evidence>
<organism evidence="2 3">
    <name type="scientific">Ruthenibacterium lactatiformans</name>
    <dbReference type="NCBI Taxonomy" id="1550024"/>
    <lineage>
        <taxon>Bacteria</taxon>
        <taxon>Bacillati</taxon>
        <taxon>Bacillota</taxon>
        <taxon>Clostridia</taxon>
        <taxon>Eubacteriales</taxon>
        <taxon>Oscillospiraceae</taxon>
        <taxon>Ruthenibacterium</taxon>
    </lineage>
</organism>
<comment type="caution">
    <text evidence="2">The sequence shown here is derived from an EMBL/GenBank/DDBJ whole genome shotgun (WGS) entry which is preliminary data.</text>
</comment>
<dbReference type="InterPro" id="IPR012340">
    <property type="entry name" value="NA-bd_OB-fold"/>
</dbReference>
<evidence type="ECO:0000256" key="1">
    <source>
        <dbReference type="SAM" id="MobiDB-lite"/>
    </source>
</evidence>
<evidence type="ECO:0000313" key="3">
    <source>
        <dbReference type="Proteomes" id="UP000472755"/>
    </source>
</evidence>
<protein>
    <recommendedName>
        <fullName evidence="4">S1 RNA-binding domain-containing protein</fullName>
    </recommendedName>
</protein>
<proteinExistence type="predicted"/>
<dbReference type="RefSeq" id="WP_155202331.1">
    <property type="nucleotide sequence ID" value="NZ_WMZN01000044.1"/>
</dbReference>
<feature type="compositionally biased region" description="Low complexity" evidence="1">
    <location>
        <begin position="30"/>
        <end position="55"/>
    </location>
</feature>